<dbReference type="PANTHER" id="PTHR38434">
    <property type="entry name" value="BLL2549 PROTEIN"/>
    <property type="match status" value="1"/>
</dbReference>
<keyword evidence="2" id="KW-1133">Transmembrane helix</keyword>
<feature type="transmembrane region" description="Helical" evidence="2">
    <location>
        <begin position="738"/>
        <end position="760"/>
    </location>
</feature>
<feature type="transmembrane region" description="Helical" evidence="2">
    <location>
        <begin position="276"/>
        <end position="293"/>
    </location>
</feature>
<name>A0ABT6BCI7_9GAMM</name>
<feature type="transmembrane region" description="Helical" evidence="2">
    <location>
        <begin position="383"/>
        <end position="403"/>
    </location>
</feature>
<dbReference type="PIRSF" id="PIRSF035905">
    <property type="entry name" value="UCP035905_mp"/>
    <property type="match status" value="1"/>
</dbReference>
<dbReference type="PANTHER" id="PTHR38434:SF1">
    <property type="entry name" value="BLL2549 PROTEIN"/>
    <property type="match status" value="1"/>
</dbReference>
<keyword evidence="2" id="KW-0812">Transmembrane</keyword>
<feature type="transmembrane region" description="Helical" evidence="2">
    <location>
        <begin position="810"/>
        <end position="830"/>
    </location>
</feature>
<feature type="transmembrane region" description="Helical" evidence="2">
    <location>
        <begin position="837"/>
        <end position="855"/>
    </location>
</feature>
<feature type="transmembrane region" description="Helical" evidence="2">
    <location>
        <begin position="415"/>
        <end position="432"/>
    </location>
</feature>
<dbReference type="InterPro" id="IPR014600">
    <property type="entry name" value="UCP035905_mem"/>
</dbReference>
<keyword evidence="4" id="KW-1185">Reference proteome</keyword>
<protein>
    <submittedName>
        <fullName evidence="3">DUF2339 domain-containing protein</fullName>
    </submittedName>
</protein>
<feature type="transmembrane region" description="Helical" evidence="2">
    <location>
        <begin position="610"/>
        <end position="629"/>
    </location>
</feature>
<evidence type="ECO:0000256" key="2">
    <source>
        <dbReference type="SAM" id="Phobius"/>
    </source>
</evidence>
<feature type="transmembrane region" description="Helical" evidence="2">
    <location>
        <begin position="357"/>
        <end position="377"/>
    </location>
</feature>
<dbReference type="Proteomes" id="UP001528850">
    <property type="component" value="Unassembled WGS sequence"/>
</dbReference>
<feature type="transmembrane region" description="Helical" evidence="2">
    <location>
        <begin position="197"/>
        <end position="218"/>
    </location>
</feature>
<dbReference type="EMBL" id="JARJJS010000003">
    <property type="protein sequence ID" value="MDF4025849.1"/>
    <property type="molecule type" value="Genomic_DNA"/>
</dbReference>
<sequence>MYVLFGIIGAIIGAFVGQGVAGSVAGFAIGVLWARTSLLRDELDQALRRLDATTTPASIIPIAEPAAVSADDVTPWPEATAPGMGQPAIVPPPMPAEPVAADRPPSVPPPMAPLPEAPADPTRGERLAQAIKGWFTEGNVPVKVGMLVLFAGVAAFLKYATDAGLLRVPLPVRLMLVALFAIAGTAFGWFQRDRRRAFALSLQGGSIGVLVMTVFAAYRLYGLIGPLPAFALLVIFVGGLGMLAVLQDALALAVLGLVAGFAAPIIASSGQGSHEALFTYYAVLNLGILGIAWKKAWRVLNVLGFVATFGVGTAWGVLKYNAGLFSSTEPFLVLFFLLYLAAPWLHVMRSPDRRRAVLDGCLMFGNPIACLVLQAALLDWAPMPLALSALVAAAIYVGIAFALRHREDMRLLRDTWAVLAVAFATVAVPLALSASATAAVFALEGAGLIWLGFRQSRRLSRWMGVLLQVAAAGAWLLAAMLDDRDRWALLNGHFIGAMLIVAGGALGAWQFDRHGRSQGVSSIARVGLALWALLWWDIGVGREIGRHLQGAGNLAAWIALAGVTAWVIGEASRRVRKLDLGLTLAFLVPVIFLLLVFMAQAADDRHVQPFSGYALLAVIVAGIAGWFAMRAIRDGHRVAVVAANVLWWARWLALVAVATDVAIGTSVALGPGWVAAMFGAPTLLLTAALLWWPRPVMAPLPTSTTALRLMLGGVLLAGTAIIGLALLGNAGGVRPLPFVPLLNPVDLLLVAVGVLVFRGMSDSLAPVGLRRIRPPIVAAWVFMLATSATLRAVHQLGGVPWSGALMGSSLAQLSLTVVWSAVGVLAWVAGSRRGQRTLWLAGACIMGLVLAKLLLVDRDHLGNLFGIGSFMAYGLLCTLVGYLAPAPPRQIAESPHAS</sequence>
<feature type="transmembrane region" description="Helical" evidence="2">
    <location>
        <begin position="580"/>
        <end position="598"/>
    </location>
</feature>
<evidence type="ECO:0000256" key="1">
    <source>
        <dbReference type="SAM" id="MobiDB-lite"/>
    </source>
</evidence>
<comment type="caution">
    <text evidence="3">The sequence shown here is derived from an EMBL/GenBank/DDBJ whole genome shotgun (WGS) entry which is preliminary data.</text>
</comment>
<feature type="transmembrane region" description="Helical" evidence="2">
    <location>
        <begin position="140"/>
        <end position="160"/>
    </location>
</feature>
<feature type="transmembrane region" description="Helical" evidence="2">
    <location>
        <begin position="641"/>
        <end position="667"/>
    </location>
</feature>
<organism evidence="3 4">
    <name type="scientific">Luteibacter sahnii</name>
    <dbReference type="NCBI Taxonomy" id="3021977"/>
    <lineage>
        <taxon>Bacteria</taxon>
        <taxon>Pseudomonadati</taxon>
        <taxon>Pseudomonadota</taxon>
        <taxon>Gammaproteobacteria</taxon>
        <taxon>Lysobacterales</taxon>
        <taxon>Rhodanobacteraceae</taxon>
        <taxon>Luteibacter</taxon>
    </lineage>
</organism>
<keyword evidence="2" id="KW-0472">Membrane</keyword>
<feature type="transmembrane region" description="Helical" evidence="2">
    <location>
        <begin position="465"/>
        <end position="481"/>
    </location>
</feature>
<feature type="transmembrane region" description="Helical" evidence="2">
    <location>
        <begin position="172"/>
        <end position="190"/>
    </location>
</feature>
<evidence type="ECO:0000313" key="3">
    <source>
        <dbReference type="EMBL" id="MDF4025849.1"/>
    </source>
</evidence>
<feature type="transmembrane region" description="Helical" evidence="2">
    <location>
        <begin position="705"/>
        <end position="726"/>
    </location>
</feature>
<accession>A0ABT6BCI7</accession>
<dbReference type="InterPro" id="IPR019286">
    <property type="entry name" value="DUF2339_TM"/>
</dbReference>
<feature type="region of interest" description="Disordered" evidence="1">
    <location>
        <begin position="95"/>
        <end position="121"/>
    </location>
</feature>
<feature type="transmembrane region" description="Helical" evidence="2">
    <location>
        <begin position="224"/>
        <end position="243"/>
    </location>
</feature>
<proteinExistence type="predicted"/>
<evidence type="ECO:0000313" key="4">
    <source>
        <dbReference type="Proteomes" id="UP001528850"/>
    </source>
</evidence>
<feature type="transmembrane region" description="Helical" evidence="2">
    <location>
        <begin position="6"/>
        <end position="33"/>
    </location>
</feature>
<feature type="transmembrane region" description="Helical" evidence="2">
    <location>
        <begin position="300"/>
        <end position="318"/>
    </location>
</feature>
<feature type="transmembrane region" description="Helical" evidence="2">
    <location>
        <begin position="324"/>
        <end position="345"/>
    </location>
</feature>
<reference evidence="3 4" key="1">
    <citation type="journal article" date="2024" name="Curr. Microbiol.">
        <title>Luteibacter sahnii sp. nov., A Novel Yellow-Colored Xanthomonadin Pigment Producing Probiotic Bacterium from Healthy Rice Seed Microbiome.</title>
        <authorList>
            <person name="Jaiswal G."/>
            <person name="Rana R."/>
            <person name="Nayak P.K."/>
            <person name="Chouhan R."/>
            <person name="Gandhi S.G."/>
            <person name="Patel H.K."/>
            <person name="Patil P.B."/>
        </authorList>
    </citation>
    <scope>NUCLEOTIDE SEQUENCE [LARGE SCALE GENOMIC DNA]</scope>
    <source>
        <strain evidence="3 4">PPL201</strain>
    </source>
</reference>
<feature type="transmembrane region" description="Helical" evidence="2">
    <location>
        <begin position="550"/>
        <end position="568"/>
    </location>
</feature>
<feature type="transmembrane region" description="Helical" evidence="2">
    <location>
        <begin position="861"/>
        <end position="884"/>
    </location>
</feature>
<feature type="transmembrane region" description="Helical" evidence="2">
    <location>
        <begin position="487"/>
        <end position="508"/>
    </location>
</feature>
<feature type="transmembrane region" description="Helical" evidence="2">
    <location>
        <begin position="772"/>
        <end position="790"/>
    </location>
</feature>
<dbReference type="RefSeq" id="WP_320551785.1">
    <property type="nucleotide sequence ID" value="NZ_JAQLOK010000004.1"/>
</dbReference>
<dbReference type="Pfam" id="PF10101">
    <property type="entry name" value="DUF2339"/>
    <property type="match status" value="1"/>
</dbReference>
<gene>
    <name evidence="3" type="ORF">P3W24_12805</name>
</gene>
<feature type="transmembrane region" description="Helical" evidence="2">
    <location>
        <begin position="250"/>
        <end position="270"/>
    </location>
</feature>
<feature type="compositionally biased region" description="Pro residues" evidence="1">
    <location>
        <begin position="105"/>
        <end position="118"/>
    </location>
</feature>
<feature type="transmembrane region" description="Helical" evidence="2">
    <location>
        <begin position="673"/>
        <end position="693"/>
    </location>
</feature>